<dbReference type="RefSeq" id="WP_036168062.1">
    <property type="nucleotide sequence ID" value="NZ_JRKJ01000008.1"/>
</dbReference>
<feature type="transmembrane region" description="Helical" evidence="1">
    <location>
        <begin position="284"/>
        <end position="304"/>
    </location>
</feature>
<dbReference type="GO" id="GO:0005886">
    <property type="term" value="C:plasma membrane"/>
    <property type="evidence" value="ECO:0007669"/>
    <property type="project" value="TreeGrafter"/>
</dbReference>
<feature type="transmembrane region" description="Helical" evidence="1">
    <location>
        <begin position="364"/>
        <end position="388"/>
    </location>
</feature>
<evidence type="ECO:0000313" key="2">
    <source>
        <dbReference type="EMBL" id="KGQ19233.1"/>
    </source>
</evidence>
<keyword evidence="1" id="KW-0472">Membrane</keyword>
<feature type="transmembrane region" description="Helical" evidence="1">
    <location>
        <begin position="443"/>
        <end position="464"/>
    </location>
</feature>
<gene>
    <name evidence="2" type="ORF">LF41_2879</name>
</gene>
<keyword evidence="1" id="KW-0812">Transmembrane</keyword>
<dbReference type="Proteomes" id="UP000030518">
    <property type="component" value="Unassembled WGS sequence"/>
</dbReference>
<proteinExistence type="predicted"/>
<feature type="transmembrane region" description="Helical" evidence="1">
    <location>
        <begin position="177"/>
        <end position="198"/>
    </location>
</feature>
<feature type="transmembrane region" description="Helical" evidence="1">
    <location>
        <begin position="63"/>
        <end position="86"/>
    </location>
</feature>
<dbReference type="EMBL" id="JRKJ01000008">
    <property type="protein sequence ID" value="KGQ19233.1"/>
    <property type="molecule type" value="Genomic_DNA"/>
</dbReference>
<sequence length="467" mass="48363">MAFLIVLAALVFLMVVAYRGHSVILFAPIAALGAVLLTDPSLVAPMFTGLFMDKMVGFLKLYFPVFLLGAVFGKLIELSGFSRAIVKAAIRVVGAKRAILSIVLVCALLTYGGVSLFVVVFAVYPFAAELFRQADIPKRLIPGTIALGAFTFTMDALPGTPQIQNIIPSAFFGTNGWAAPWLGMIGAVAILLAGLAYLESRRRAAVRKGEGYGDPATLVNEPASFVGDRLANPLVALFPLVLVGVVNKLLTNAIPGWYGVEHSFVPGVIGSPAPVIQEVSKVTAIWAVEGALLAGIVAVLVLAWKPVVARFAEGTKSAIGGALLASMNTASEYGFGAVIAALPGFLVVADALRAIPNPLVNEAVTVTALAGITGSASGGMSIALAAMAETFIANAQASGIPMEVLHRVAAMASGGMDTLPHNGAVITLLAVTGLTHRQAYKDIFAITLIKTAAVFVAIGAFYAFGIV</sequence>
<dbReference type="STRING" id="1300345.LF41_2879"/>
<comment type="caution">
    <text evidence="2">The sequence shown here is derived from an EMBL/GenBank/DDBJ whole genome shotgun (WGS) entry which is preliminary data.</text>
</comment>
<keyword evidence="1" id="KW-1133">Transmembrane helix</keyword>
<evidence type="ECO:0000256" key="1">
    <source>
        <dbReference type="SAM" id="Phobius"/>
    </source>
</evidence>
<dbReference type="GO" id="GO:0015128">
    <property type="term" value="F:gluconate transmembrane transporter activity"/>
    <property type="evidence" value="ECO:0007669"/>
    <property type="project" value="InterPro"/>
</dbReference>
<dbReference type="AlphaFoldDB" id="A0A0A2WHG9"/>
<organism evidence="2 3">
    <name type="scientific">Lysobacter dokdonensis DS-58</name>
    <dbReference type="NCBI Taxonomy" id="1300345"/>
    <lineage>
        <taxon>Bacteria</taxon>
        <taxon>Pseudomonadati</taxon>
        <taxon>Pseudomonadota</taxon>
        <taxon>Gammaproteobacteria</taxon>
        <taxon>Lysobacterales</taxon>
        <taxon>Lysobacteraceae</taxon>
        <taxon>Noviluteimonas</taxon>
    </lineage>
</organism>
<accession>A0A0A2WHG9</accession>
<feature type="transmembrane region" description="Helical" evidence="1">
    <location>
        <begin position="98"/>
        <end position="127"/>
    </location>
</feature>
<feature type="transmembrane region" description="Helical" evidence="1">
    <location>
        <begin position="333"/>
        <end position="352"/>
    </location>
</feature>
<keyword evidence="3" id="KW-1185">Reference proteome</keyword>
<reference evidence="2 3" key="1">
    <citation type="submission" date="2014-09" db="EMBL/GenBank/DDBJ databases">
        <title>Genome sequences of Lysobacter dokdonensis DS-58.</title>
        <authorList>
            <person name="Kim J.F."/>
            <person name="Kwak M.-J."/>
        </authorList>
    </citation>
    <scope>NUCLEOTIDE SEQUENCE [LARGE SCALE GENOMIC DNA]</scope>
    <source>
        <strain evidence="2 3">DS-58</strain>
    </source>
</reference>
<dbReference type="eggNOG" id="COG2610">
    <property type="taxonomic scope" value="Bacteria"/>
</dbReference>
<protein>
    <submittedName>
        <fullName evidence="2">Citrate transporter</fullName>
    </submittedName>
</protein>
<dbReference type="OrthoDB" id="86125at2"/>
<dbReference type="InterPro" id="IPR003474">
    <property type="entry name" value="Glcn_transporter"/>
</dbReference>
<dbReference type="PANTHER" id="PTHR30354">
    <property type="entry name" value="GNT FAMILY GLUCONATE TRANSPORTER"/>
    <property type="match status" value="1"/>
</dbReference>
<name>A0A0A2WHG9_9GAMM</name>
<dbReference type="PANTHER" id="PTHR30354:SF7">
    <property type="entry name" value="BLL7963 PROTEIN"/>
    <property type="match status" value="1"/>
</dbReference>
<dbReference type="PATRIC" id="fig|1300345.3.peg.1431"/>
<evidence type="ECO:0000313" key="3">
    <source>
        <dbReference type="Proteomes" id="UP000030518"/>
    </source>
</evidence>